<proteinExistence type="predicted"/>
<organism evidence="1 2">
    <name type="scientific">candidate division TM6 bacterium JCVI TM6SC1</name>
    <dbReference type="NCBI Taxonomy" id="1306947"/>
    <lineage>
        <taxon>Bacteria</taxon>
        <taxon>Candidatus Babelota</taxon>
        <taxon>Vermiphilus</taxon>
    </lineage>
</organism>
<dbReference type="EMBL" id="ARQD01000005">
    <property type="protein sequence ID" value="KIX84908.1"/>
    <property type="molecule type" value="Genomic_DNA"/>
</dbReference>
<sequence length="646" mass="73121">MNFKLIMYILIMAVTHKLYTADKQVSLVPSLLTITACTLLKSDTFKNEFERYSAYVCNVLDQQYKPVYQAIEHIPSLQSQRTNSITRCAKRKLVFASFNDDDACNDNDACQPPTKKIKTPEHFNAVATITNEYISNELQILPNAIVIKNYPFTQGSGPIFNILEEQIKYNLQHHSKNSSITTAAAQLADEFITAINHAAEDKKSFAYDAYNQKISELPLGVSPLINEYTNLKLRQNNLVCIPSNIKLLSQKPLVNDSENNSCIFLTGRESDKLLLQTLSVDIQDNIVSNTQELLCHASPDLYTPLFVSCELNIVVGKENNTSDQAASFNLITWDLTTGKQLARISTESYIQKNSELKLIKTHNNTILIWNKTEGIVISFDIKNERCLLLHTPEDRVENQIIAVNYLPGMNSALIVCKNNNFYSVSISDNQKKTDNTFNIDSNQYNPSYRLQDVALHNQNILILLHSNGMRSLITVYCLQTNKSLSSLSCEENVFGVTLVAEAKKNIVMISNNQKGYLFSFDNNILKLQSKCSLPDGWQLIYSCNVYPEFISISDSEQAYRKSSYNEGIMIRHTSLLGSVIENYKNNEQKYSYKHMALDYKAAANFSPEIVLIDKGKRYLALVNTHNDATQAEEHRCFLITTLKPSN</sequence>
<name>A0A0D2JKI2_9BACT</name>
<reference evidence="1 2" key="1">
    <citation type="journal article" date="2013" name="Proc. Natl. Acad. Sci. U.S.A.">
        <title>Candidate phylum TM6 genome recovered from a hospital sink biofilm provides genomic insights into this uncultivated phylum.</title>
        <authorList>
            <person name="McLean J.S."/>
            <person name="Lombardo M.J."/>
            <person name="Badger J.H."/>
            <person name="Edlund A."/>
            <person name="Novotny M."/>
            <person name="Yee-Greenbaum J."/>
            <person name="Vyahhi N."/>
            <person name="Hall A.P."/>
            <person name="Yang Y."/>
            <person name="Dupont C.L."/>
            <person name="Ziegler M.G."/>
            <person name="Chitsaz H."/>
            <person name="Allen A.E."/>
            <person name="Yooseph S."/>
            <person name="Tesler G."/>
            <person name="Pevzner P.A."/>
            <person name="Friedman R.M."/>
            <person name="Nealson K.H."/>
            <person name="Venter J.C."/>
            <person name="Lasken R.S."/>
        </authorList>
    </citation>
    <scope>NUCLEOTIDE SEQUENCE [LARGE SCALE GENOMIC DNA]</scope>
    <source>
        <strain evidence="1 2">TM6SC1</strain>
    </source>
</reference>
<comment type="caution">
    <text evidence="1">The sequence shown here is derived from an EMBL/GenBank/DDBJ whole genome shotgun (WGS) entry which is preliminary data.</text>
</comment>
<dbReference type="AlphaFoldDB" id="A0A0D2JKI2"/>
<dbReference type="SUPFAM" id="SSF69322">
    <property type="entry name" value="Tricorn protease domain 2"/>
    <property type="match status" value="1"/>
</dbReference>
<accession>A0A0D2JKI2</accession>
<protein>
    <submittedName>
        <fullName evidence="1">Uncharacterized protein</fullName>
    </submittedName>
</protein>
<gene>
    <name evidence="1" type="ORF">J120_04895</name>
</gene>
<evidence type="ECO:0000313" key="2">
    <source>
        <dbReference type="Proteomes" id="UP000032214"/>
    </source>
</evidence>
<dbReference type="Proteomes" id="UP000032214">
    <property type="component" value="Unassembled WGS sequence"/>
</dbReference>
<keyword evidence="2" id="KW-1185">Reference proteome</keyword>
<evidence type="ECO:0000313" key="1">
    <source>
        <dbReference type="EMBL" id="KIX84908.1"/>
    </source>
</evidence>